<dbReference type="EMBL" id="JAWDJW010006409">
    <property type="protein sequence ID" value="KAK3064866.1"/>
    <property type="molecule type" value="Genomic_DNA"/>
</dbReference>
<organism evidence="1 2">
    <name type="scientific">Coniosporium uncinatum</name>
    <dbReference type="NCBI Taxonomy" id="93489"/>
    <lineage>
        <taxon>Eukaryota</taxon>
        <taxon>Fungi</taxon>
        <taxon>Dikarya</taxon>
        <taxon>Ascomycota</taxon>
        <taxon>Pezizomycotina</taxon>
        <taxon>Dothideomycetes</taxon>
        <taxon>Dothideomycetes incertae sedis</taxon>
        <taxon>Coniosporium</taxon>
    </lineage>
</organism>
<evidence type="ECO:0000313" key="2">
    <source>
        <dbReference type="Proteomes" id="UP001186974"/>
    </source>
</evidence>
<reference evidence="1" key="1">
    <citation type="submission" date="2024-09" db="EMBL/GenBank/DDBJ databases">
        <title>Black Yeasts Isolated from many extreme environments.</title>
        <authorList>
            <person name="Coleine C."/>
            <person name="Stajich J.E."/>
            <person name="Selbmann L."/>
        </authorList>
    </citation>
    <scope>NUCLEOTIDE SEQUENCE</scope>
    <source>
        <strain evidence="1">CCFEE 5737</strain>
    </source>
</reference>
<protein>
    <submittedName>
        <fullName evidence="1">Uncharacterized protein</fullName>
    </submittedName>
</protein>
<comment type="caution">
    <text evidence="1">The sequence shown here is derived from an EMBL/GenBank/DDBJ whole genome shotgun (WGS) entry which is preliminary data.</text>
</comment>
<accession>A0ACC3DBL6</accession>
<gene>
    <name evidence="1" type="ORF">LTS18_003186</name>
</gene>
<sequence>MSIISPQSQDDKLTSHGKRPPATDPYGTDNRYMLTRQAAAPELMQCSVFISRPNDDIFNWRVTDSGNNDQASGQGIVTSATGTFTDTGLPIDLVVGKTGSYNFQLTSEYGVQNHDADWLAWTSDEIGDGRGLATDNGQPHHYCICYRPVCRFLGSLILATA</sequence>
<dbReference type="Proteomes" id="UP001186974">
    <property type="component" value="Unassembled WGS sequence"/>
</dbReference>
<proteinExistence type="predicted"/>
<evidence type="ECO:0000313" key="1">
    <source>
        <dbReference type="EMBL" id="KAK3064866.1"/>
    </source>
</evidence>
<keyword evidence="2" id="KW-1185">Reference proteome</keyword>
<name>A0ACC3DBL6_9PEZI</name>